<dbReference type="AlphaFoldDB" id="A0A841IV33"/>
<keyword evidence="2" id="KW-1185">Reference proteome</keyword>
<protein>
    <submittedName>
        <fullName evidence="1">Uncharacterized protein</fullName>
    </submittedName>
</protein>
<dbReference type="EMBL" id="JACHJO010000005">
    <property type="protein sequence ID" value="MBB6120028.1"/>
    <property type="molecule type" value="Genomic_DNA"/>
</dbReference>
<proteinExistence type="predicted"/>
<evidence type="ECO:0000313" key="2">
    <source>
        <dbReference type="Proteomes" id="UP000536604"/>
    </source>
</evidence>
<dbReference type="InterPro" id="IPR027417">
    <property type="entry name" value="P-loop_NTPase"/>
</dbReference>
<gene>
    <name evidence="1" type="ORF">FHS13_001979</name>
</gene>
<accession>A0A841IV33</accession>
<dbReference type="Gene3D" id="3.40.50.300">
    <property type="entry name" value="P-loop containing nucleotide triphosphate hydrolases"/>
    <property type="match status" value="2"/>
</dbReference>
<dbReference type="SUPFAM" id="SSF52540">
    <property type="entry name" value="P-loop containing nucleoside triphosphate hydrolases"/>
    <property type="match status" value="1"/>
</dbReference>
<name>A0A841IV33_9ACTN</name>
<dbReference type="Proteomes" id="UP000536604">
    <property type="component" value="Unassembled WGS sequence"/>
</dbReference>
<comment type="caution">
    <text evidence="1">The sequence shown here is derived from an EMBL/GenBank/DDBJ whole genome shotgun (WGS) entry which is preliminary data.</text>
</comment>
<reference evidence="1 2" key="1">
    <citation type="submission" date="2020-08" db="EMBL/GenBank/DDBJ databases">
        <title>Genomic Encyclopedia of Type Strains, Phase III (KMG-III): the genomes of soil and plant-associated and newly described type strains.</title>
        <authorList>
            <person name="Whitman W."/>
        </authorList>
    </citation>
    <scope>NUCLEOTIDE SEQUENCE [LARGE SCALE GENOMIC DNA]</scope>
    <source>
        <strain evidence="1 2">CECT 8712</strain>
    </source>
</reference>
<evidence type="ECO:0000313" key="1">
    <source>
        <dbReference type="EMBL" id="MBB6120028.1"/>
    </source>
</evidence>
<sequence>MRLSNRHQLHTTRTTGPAHTPLLELRDICLTRARTPLLTHLDLTVHAGEHITLLTLEPAAATALTDLIAGRTTPTHGHITTHTTPHIHTPRTGPTLAHAVTGRSHPDPHDPHLQAALDHARLPAPHTPLTDLIPAHTRRLHSARTHHAHHTDARLLVLSHPSADEHLTTTPTTGLLHLDSRPTHTRDADRILLLHQGRITETGTHRQLLVRGGAYARLYALHGAHRTRP</sequence>
<organism evidence="1 2">
    <name type="scientific">Nocardiopsis algeriensis</name>
    <dbReference type="NCBI Taxonomy" id="1478215"/>
    <lineage>
        <taxon>Bacteria</taxon>
        <taxon>Bacillati</taxon>
        <taxon>Actinomycetota</taxon>
        <taxon>Actinomycetes</taxon>
        <taxon>Streptosporangiales</taxon>
        <taxon>Nocardiopsidaceae</taxon>
        <taxon>Nocardiopsis</taxon>
    </lineage>
</organism>
<dbReference type="RefSeq" id="WP_184290663.1">
    <property type="nucleotide sequence ID" value="NZ_JACHJO010000005.1"/>
</dbReference>